<dbReference type="AlphaFoldDB" id="A0A3M2RT91"/>
<keyword evidence="3" id="KW-0963">Cytoplasm</keyword>
<dbReference type="GO" id="GO:0000390">
    <property type="term" value="P:spliceosomal complex disassembly"/>
    <property type="evidence" value="ECO:0007669"/>
    <property type="project" value="TreeGrafter"/>
</dbReference>
<dbReference type="Pfam" id="PF00226">
    <property type="entry name" value="DnaJ"/>
    <property type="match status" value="1"/>
</dbReference>
<dbReference type="PROSITE" id="PS50076">
    <property type="entry name" value="DNAJ_2"/>
    <property type="match status" value="1"/>
</dbReference>
<evidence type="ECO:0000256" key="1">
    <source>
        <dbReference type="ARBA" id="ARBA00004123"/>
    </source>
</evidence>
<dbReference type="CDD" id="cd06257">
    <property type="entry name" value="DnaJ"/>
    <property type="match status" value="1"/>
</dbReference>
<dbReference type="EMBL" id="NKUJ01000282">
    <property type="protein sequence ID" value="RMJ08530.1"/>
    <property type="molecule type" value="Genomic_DNA"/>
</dbReference>
<reference evidence="8 9" key="1">
    <citation type="submission" date="2017-06" db="EMBL/GenBank/DDBJ databases">
        <title>Comparative genomic analysis of Ambrosia Fusariam Clade fungi.</title>
        <authorList>
            <person name="Stajich J.E."/>
            <person name="Carrillo J."/>
            <person name="Kijimoto T."/>
            <person name="Eskalen A."/>
            <person name="O'Donnell K."/>
            <person name="Kasson M."/>
        </authorList>
    </citation>
    <scope>NUCLEOTIDE SEQUENCE [LARGE SCALE GENOMIC DNA]</scope>
    <source>
        <strain evidence="8">UCR3666</strain>
    </source>
</reference>
<sequence>MSDSKAADLLQYAQEYASKDVDIYDLLGVDALTPKEDIHRAWRKRSLKYHPDKAGDNFDAEKWQLFERARDVLSDPAARAAYDGAIKAALLRKQEREAMDKQRKHFVDDLEARENAWKRQREEKEQREKEEIEKERARLFEQRRMREEEEKRQADAAQEIEDLAEARRRLKEKKEKKKQDEAREKFLRKSRKATETVDGAKSSEPLNGVMNVPGDFSMNFGTERRLYWELVCDKLRAVQAVRNLQKGNATTEEYQEAEKGLLAAKMRIHQAEVKFAEQASVS</sequence>
<evidence type="ECO:0000313" key="9">
    <source>
        <dbReference type="Proteomes" id="UP000277212"/>
    </source>
</evidence>
<dbReference type="SMART" id="SM00271">
    <property type="entry name" value="DnaJ"/>
    <property type="match status" value="1"/>
</dbReference>
<evidence type="ECO:0000256" key="5">
    <source>
        <dbReference type="ARBA" id="ARBA00023242"/>
    </source>
</evidence>
<evidence type="ECO:0000256" key="4">
    <source>
        <dbReference type="ARBA" id="ARBA00023186"/>
    </source>
</evidence>
<protein>
    <recommendedName>
        <fullName evidence="7">J domain-containing protein</fullName>
    </recommendedName>
</protein>
<dbReference type="SUPFAM" id="SSF46565">
    <property type="entry name" value="Chaperone J-domain"/>
    <property type="match status" value="1"/>
</dbReference>
<dbReference type="Gene3D" id="1.10.287.110">
    <property type="entry name" value="DnaJ domain"/>
    <property type="match status" value="1"/>
</dbReference>
<organism evidence="8 9">
    <name type="scientific">Fusarium kuroshium</name>
    <dbReference type="NCBI Taxonomy" id="2010991"/>
    <lineage>
        <taxon>Eukaryota</taxon>
        <taxon>Fungi</taxon>
        <taxon>Dikarya</taxon>
        <taxon>Ascomycota</taxon>
        <taxon>Pezizomycotina</taxon>
        <taxon>Sordariomycetes</taxon>
        <taxon>Hypocreomycetidae</taxon>
        <taxon>Hypocreales</taxon>
        <taxon>Nectriaceae</taxon>
        <taxon>Fusarium</taxon>
        <taxon>Fusarium solani species complex</taxon>
    </lineage>
</organism>
<dbReference type="InterPro" id="IPR036869">
    <property type="entry name" value="J_dom_sf"/>
</dbReference>
<dbReference type="InterPro" id="IPR001623">
    <property type="entry name" value="DnaJ_domain"/>
</dbReference>
<dbReference type="GO" id="GO:0005681">
    <property type="term" value="C:spliceosomal complex"/>
    <property type="evidence" value="ECO:0007669"/>
    <property type="project" value="TreeGrafter"/>
</dbReference>
<evidence type="ECO:0000256" key="3">
    <source>
        <dbReference type="ARBA" id="ARBA00022490"/>
    </source>
</evidence>
<comment type="caution">
    <text evidence="8">The sequence shown here is derived from an EMBL/GenBank/DDBJ whole genome shotgun (WGS) entry which is preliminary data.</text>
</comment>
<evidence type="ECO:0000256" key="2">
    <source>
        <dbReference type="ARBA" id="ARBA00004496"/>
    </source>
</evidence>
<dbReference type="PRINTS" id="PR00625">
    <property type="entry name" value="JDOMAIN"/>
</dbReference>
<name>A0A3M2RT91_9HYPO</name>
<dbReference type="OrthoDB" id="376357at2759"/>
<evidence type="ECO:0000313" key="8">
    <source>
        <dbReference type="EMBL" id="RMJ08530.1"/>
    </source>
</evidence>
<feature type="domain" description="J" evidence="7">
    <location>
        <begin position="22"/>
        <end position="86"/>
    </location>
</feature>
<gene>
    <name evidence="8" type="ORF">CDV36_011854</name>
</gene>
<feature type="region of interest" description="Disordered" evidence="6">
    <location>
        <begin position="171"/>
        <end position="206"/>
    </location>
</feature>
<evidence type="ECO:0000259" key="7">
    <source>
        <dbReference type="PROSITE" id="PS50076"/>
    </source>
</evidence>
<dbReference type="PANTHER" id="PTHR44313:SF1">
    <property type="entry name" value="DNAJ HOMOLOG SUBFAMILY C MEMBER 17"/>
    <property type="match status" value="1"/>
</dbReference>
<dbReference type="InterPro" id="IPR052094">
    <property type="entry name" value="Pre-mRNA-splicing_ERAD"/>
</dbReference>
<comment type="subcellular location">
    <subcellularLocation>
        <location evidence="2">Cytoplasm</location>
    </subcellularLocation>
    <subcellularLocation>
        <location evidence="1">Nucleus</location>
    </subcellularLocation>
</comment>
<proteinExistence type="predicted"/>
<accession>A0A3M2RT91</accession>
<dbReference type="STRING" id="2010991.A0A3M2RT91"/>
<dbReference type="GO" id="GO:0005737">
    <property type="term" value="C:cytoplasm"/>
    <property type="evidence" value="ECO:0007669"/>
    <property type="project" value="UniProtKB-SubCell"/>
</dbReference>
<evidence type="ECO:0000256" key="6">
    <source>
        <dbReference type="SAM" id="MobiDB-lite"/>
    </source>
</evidence>
<dbReference type="PANTHER" id="PTHR44313">
    <property type="entry name" value="DNAJ HOMOLOG SUBFAMILY C MEMBER 17"/>
    <property type="match status" value="1"/>
</dbReference>
<keyword evidence="5" id="KW-0539">Nucleus</keyword>
<keyword evidence="9" id="KW-1185">Reference proteome</keyword>
<feature type="compositionally biased region" description="Basic and acidic residues" evidence="6">
    <location>
        <begin position="177"/>
        <end position="195"/>
    </location>
</feature>
<keyword evidence="4" id="KW-0143">Chaperone</keyword>
<dbReference type="Proteomes" id="UP000277212">
    <property type="component" value="Unassembled WGS sequence"/>
</dbReference>